<dbReference type="OrthoDB" id="17317at2759"/>
<evidence type="ECO:0008006" key="4">
    <source>
        <dbReference type="Google" id="ProtNLM"/>
    </source>
</evidence>
<evidence type="ECO:0000256" key="1">
    <source>
        <dbReference type="SAM" id="MobiDB-lite"/>
    </source>
</evidence>
<evidence type="ECO:0000313" key="3">
    <source>
        <dbReference type="Proteomes" id="UP000693970"/>
    </source>
</evidence>
<proteinExistence type="predicted"/>
<dbReference type="Proteomes" id="UP000693970">
    <property type="component" value="Unassembled WGS sequence"/>
</dbReference>
<keyword evidence="3" id="KW-1185">Reference proteome</keyword>
<evidence type="ECO:0000313" key="2">
    <source>
        <dbReference type="EMBL" id="KAG7360512.1"/>
    </source>
</evidence>
<dbReference type="AlphaFoldDB" id="A0A9K3LE99"/>
<comment type="caution">
    <text evidence="2">The sequence shown here is derived from an EMBL/GenBank/DDBJ whole genome shotgun (WGS) entry which is preliminary data.</text>
</comment>
<reference evidence="2" key="2">
    <citation type="submission" date="2021-04" db="EMBL/GenBank/DDBJ databases">
        <authorList>
            <person name="Podell S."/>
        </authorList>
    </citation>
    <scope>NUCLEOTIDE SEQUENCE</scope>
    <source>
        <strain evidence="2">Hildebrandi</strain>
    </source>
</reference>
<protein>
    <recommendedName>
        <fullName evidence="4">START domain-containing protein</fullName>
    </recommendedName>
</protein>
<accession>A0A9K3LE99</accession>
<sequence length="350" mass="40133">MGTTTEDNITRPLPTNKDDATLIQEADELFAVERLLNASDLLEQVQDKALLQDRHHMMLRWAVAVRKGINDLLQDPEEKTNAEENPWKKQSETHGHRDFFVYYRITEQNQLISRIDCAIESSLLIPILAVFNESDLYATWMPSWNKPIKLGISQTRKLKESGRGNQIIQVTTSLAWPFYDRDLIMHVVAVDVIDEQQCIAIHAMSESHQDDPVIPEPSPKQVRIDYDCSILIRACPPDHPCLAKSKHEYPEGEELLLFSLEMNADPHVNAIPQSLQNFVTRTVIGRFWSSLMHVAEDIREGKRPQHKEAIDQKREMYDWIDQRISVMIQRLKEQNGSDHGGGGSVPAEQK</sequence>
<dbReference type="EMBL" id="JAGRRH010000013">
    <property type="protein sequence ID" value="KAG7360512.1"/>
    <property type="molecule type" value="Genomic_DNA"/>
</dbReference>
<dbReference type="PANTHER" id="PTHR34560:SF1">
    <property type="entry name" value="START DOMAIN-CONTAINING PROTEIN"/>
    <property type="match status" value="1"/>
</dbReference>
<feature type="region of interest" description="Disordered" evidence="1">
    <location>
        <begin position="331"/>
        <end position="350"/>
    </location>
</feature>
<organism evidence="2 3">
    <name type="scientific">Nitzschia inconspicua</name>
    <dbReference type="NCBI Taxonomy" id="303405"/>
    <lineage>
        <taxon>Eukaryota</taxon>
        <taxon>Sar</taxon>
        <taxon>Stramenopiles</taxon>
        <taxon>Ochrophyta</taxon>
        <taxon>Bacillariophyta</taxon>
        <taxon>Bacillariophyceae</taxon>
        <taxon>Bacillariophycidae</taxon>
        <taxon>Bacillariales</taxon>
        <taxon>Bacillariaceae</taxon>
        <taxon>Nitzschia</taxon>
    </lineage>
</organism>
<dbReference type="PANTHER" id="PTHR34560">
    <property type="entry name" value="POLYKETIDE CYCLASE/DEHYDRASE/LIPID TRANSPORT SUPERFAMILY PROTEIN"/>
    <property type="match status" value="1"/>
</dbReference>
<gene>
    <name evidence="2" type="ORF">IV203_035611</name>
</gene>
<reference evidence="2" key="1">
    <citation type="journal article" date="2021" name="Sci. Rep.">
        <title>Diploid genomic architecture of Nitzschia inconspicua, an elite biomass production diatom.</title>
        <authorList>
            <person name="Oliver A."/>
            <person name="Podell S."/>
            <person name="Pinowska A."/>
            <person name="Traller J.C."/>
            <person name="Smith S.R."/>
            <person name="McClure R."/>
            <person name="Beliaev A."/>
            <person name="Bohutskyi P."/>
            <person name="Hill E.A."/>
            <person name="Rabines A."/>
            <person name="Zheng H."/>
            <person name="Allen L.Z."/>
            <person name="Kuo A."/>
            <person name="Grigoriev I.V."/>
            <person name="Allen A.E."/>
            <person name="Hazlebeck D."/>
            <person name="Allen E.E."/>
        </authorList>
    </citation>
    <scope>NUCLEOTIDE SEQUENCE</scope>
    <source>
        <strain evidence="2">Hildebrandi</strain>
    </source>
</reference>
<name>A0A9K3LE99_9STRA</name>